<proteinExistence type="predicted"/>
<reference evidence="1 2" key="1">
    <citation type="submission" date="2020-11" db="EMBL/GenBank/DDBJ databases">
        <title>genome sequence of strain KACC 18849.</title>
        <authorList>
            <person name="Gao J."/>
            <person name="Zhang X."/>
        </authorList>
    </citation>
    <scope>NUCLEOTIDE SEQUENCE [LARGE SCALE GENOMIC DNA]</scope>
    <source>
        <strain evidence="1 2">KACC 18849</strain>
    </source>
</reference>
<comment type="caution">
    <text evidence="1">The sequence shown here is derived from an EMBL/GenBank/DDBJ whole genome shotgun (WGS) entry which is preliminary data.</text>
</comment>
<sequence length="217" mass="24477">MPTFGFSAFLKMLSLSPRRQRTEMRNRLLPSDSAYDFHRAFRRFARRYLAGGEPIGSLLREASEITNPAEGRSAIAALEYLEDWRSDHPGRVSPIAARVYSDPEGRYKVRYEPDFGIDIDGVLVAVHIWNTKLPALEARMTYAALTLMAELYADEPGDVPDLAVLSVPGNRLYRLSDVPDQSVLAANVASGFSRLIEDVRRELWPPSQPGEDRPDRR</sequence>
<evidence type="ECO:0000313" key="2">
    <source>
        <dbReference type="Proteomes" id="UP000639859"/>
    </source>
</evidence>
<name>A0ABS0T559_9CAUL</name>
<dbReference type="EMBL" id="JADWOX010000028">
    <property type="protein sequence ID" value="MBI1686819.1"/>
    <property type="molecule type" value="Genomic_DNA"/>
</dbReference>
<organism evidence="1 2">
    <name type="scientific">Caulobacter hibisci</name>
    <dbReference type="NCBI Taxonomy" id="2035993"/>
    <lineage>
        <taxon>Bacteria</taxon>
        <taxon>Pseudomonadati</taxon>
        <taxon>Pseudomonadota</taxon>
        <taxon>Alphaproteobacteria</taxon>
        <taxon>Caulobacterales</taxon>
        <taxon>Caulobacteraceae</taxon>
        <taxon>Caulobacter</taxon>
    </lineage>
</organism>
<protein>
    <submittedName>
        <fullName evidence="1">Uncharacterized protein</fullName>
    </submittedName>
</protein>
<gene>
    <name evidence="1" type="ORF">I4Q42_24390</name>
</gene>
<evidence type="ECO:0000313" key="1">
    <source>
        <dbReference type="EMBL" id="MBI1686819.1"/>
    </source>
</evidence>
<keyword evidence="2" id="KW-1185">Reference proteome</keyword>
<accession>A0ABS0T559</accession>
<dbReference type="RefSeq" id="WP_198578707.1">
    <property type="nucleotide sequence ID" value="NZ_JADWOX010000028.1"/>
</dbReference>
<dbReference type="Proteomes" id="UP000639859">
    <property type="component" value="Unassembled WGS sequence"/>
</dbReference>